<name>A0A3N1D6D4_9ACTN</name>
<protein>
    <submittedName>
        <fullName evidence="1">Uncharacterized protein</fullName>
    </submittedName>
</protein>
<evidence type="ECO:0000313" key="2">
    <source>
        <dbReference type="Proteomes" id="UP000272400"/>
    </source>
</evidence>
<dbReference type="OrthoDB" id="3464127at2"/>
<evidence type="ECO:0000313" key="1">
    <source>
        <dbReference type="EMBL" id="ROO89093.1"/>
    </source>
</evidence>
<sequence>MTTVEMSASEASDLAGSLRGIVDDHPSGDPRWTLQDCADRLAAAPGGPGRAGFVVILSATSWYAVSGRIGSAGLLTDMAAALRAAVATLDPAPCSHGDAHPWAVTGQRDRPASLTALFDPEPPPSPEALALWSCPRDLADLTEECLSDFGDWRTMHMYG</sequence>
<dbReference type="EMBL" id="RJKE01000001">
    <property type="protein sequence ID" value="ROO89093.1"/>
    <property type="molecule type" value="Genomic_DNA"/>
</dbReference>
<accession>A0A3N1D6D4</accession>
<dbReference type="RefSeq" id="WP_123668245.1">
    <property type="nucleotide sequence ID" value="NZ_RJKE01000001.1"/>
</dbReference>
<keyword evidence="2" id="KW-1185">Reference proteome</keyword>
<reference evidence="1 2" key="1">
    <citation type="submission" date="2018-11" db="EMBL/GenBank/DDBJ databases">
        <title>Sequencing the genomes of 1000 actinobacteria strains.</title>
        <authorList>
            <person name="Klenk H.-P."/>
        </authorList>
    </citation>
    <scope>NUCLEOTIDE SEQUENCE [LARGE SCALE GENOMIC DNA]</scope>
    <source>
        <strain evidence="1 2">DSM 44254</strain>
    </source>
</reference>
<gene>
    <name evidence="1" type="ORF">EDD29_6780</name>
</gene>
<comment type="caution">
    <text evidence="1">The sequence shown here is derived from an EMBL/GenBank/DDBJ whole genome shotgun (WGS) entry which is preliminary data.</text>
</comment>
<dbReference type="AlphaFoldDB" id="A0A3N1D6D4"/>
<proteinExistence type="predicted"/>
<dbReference type="Proteomes" id="UP000272400">
    <property type="component" value="Unassembled WGS sequence"/>
</dbReference>
<organism evidence="1 2">
    <name type="scientific">Actinocorallia herbida</name>
    <dbReference type="NCBI Taxonomy" id="58109"/>
    <lineage>
        <taxon>Bacteria</taxon>
        <taxon>Bacillati</taxon>
        <taxon>Actinomycetota</taxon>
        <taxon>Actinomycetes</taxon>
        <taxon>Streptosporangiales</taxon>
        <taxon>Thermomonosporaceae</taxon>
        <taxon>Actinocorallia</taxon>
    </lineage>
</organism>